<evidence type="ECO:0000256" key="3">
    <source>
        <dbReference type="ARBA" id="ARBA00022980"/>
    </source>
</evidence>
<dbReference type="SUPFAM" id="SSF54427">
    <property type="entry name" value="NTF2-like"/>
    <property type="match status" value="1"/>
</dbReference>
<dbReference type="PANTHER" id="PTHR28554:SF1">
    <property type="entry name" value="LARGE RIBOSOMAL SUBUNIT PROTEIN ML45"/>
    <property type="match status" value="1"/>
</dbReference>
<evidence type="ECO:0000313" key="12">
    <source>
        <dbReference type="WBParaSite" id="PSAMB.scaffold615size45621.g7468.t1"/>
    </source>
</evidence>
<proteinExistence type="inferred from homology"/>
<dbReference type="GO" id="GO:1990904">
    <property type="term" value="C:ribonucleoprotein complex"/>
    <property type="evidence" value="ECO:0007669"/>
    <property type="project" value="UniProtKB-KW"/>
</dbReference>
<keyword evidence="3" id="KW-0689">Ribosomal protein</keyword>
<accession>A0A914X2I7</accession>
<dbReference type="Gene3D" id="3.10.450.240">
    <property type="match status" value="1"/>
</dbReference>
<feature type="region of interest" description="Disordered" evidence="9">
    <location>
        <begin position="319"/>
        <end position="358"/>
    </location>
</feature>
<sequence>MSALLARLGGGSWMGETKLLWAGVRSSAIQPCAFVHHHRERQNLDRFLGMRRSKPQKANRNTHLNEAKFRRERGRKTLYIKLPDYEMDRRTEMLTAEEQRKEMLKYGLNPYESVSPRVWQERKIFNASFQAPMLNYVPPENLSFEKLRRGQWENALARRRIRKKVGFEKFSDKDFAAEADDIFERAHIALMQRDQKSLLNYATESAYQKMWRDVERGSVVWEKVETIEPSRVVLIRVADYPPQSGNDYAQVTVRMHTLQKLAVYDQFGRLLLGSEEVARPVIEYVVFENHVASVDGRWRLLDKVYPKWAEKKEPVPRTFTLTGEEAEGRNVQPVDLSPTSVATSDQKDGVDKPSSFSS</sequence>
<dbReference type="InterPro" id="IPR032710">
    <property type="entry name" value="NTF2-like_dom_sf"/>
</dbReference>
<evidence type="ECO:0000256" key="8">
    <source>
        <dbReference type="ARBA" id="ARBA00043031"/>
    </source>
</evidence>
<keyword evidence="5" id="KW-0687">Ribonucleoprotein</keyword>
<dbReference type="Proteomes" id="UP000887566">
    <property type="component" value="Unplaced"/>
</dbReference>
<keyword evidence="4" id="KW-0496">Mitochondrion</keyword>
<evidence type="ECO:0000256" key="6">
    <source>
        <dbReference type="ARBA" id="ARBA00038073"/>
    </source>
</evidence>
<dbReference type="SMART" id="SM00978">
    <property type="entry name" value="Tim44"/>
    <property type="match status" value="1"/>
</dbReference>
<keyword evidence="2" id="KW-0809">Transit peptide</keyword>
<dbReference type="WBParaSite" id="PSAMB.scaffold615size45621.g7468.t1">
    <property type="protein sequence ID" value="PSAMB.scaffold615size45621.g7468.t1"/>
    <property type="gene ID" value="PSAMB.scaffold615size45621.g7468"/>
</dbReference>
<name>A0A914X2I7_9BILA</name>
<evidence type="ECO:0000256" key="7">
    <source>
        <dbReference type="ARBA" id="ARBA00039448"/>
    </source>
</evidence>
<reference evidence="12" key="1">
    <citation type="submission" date="2022-11" db="UniProtKB">
        <authorList>
            <consortium name="WormBaseParasite"/>
        </authorList>
    </citation>
    <scope>IDENTIFICATION</scope>
</reference>
<evidence type="ECO:0000256" key="5">
    <source>
        <dbReference type="ARBA" id="ARBA00023274"/>
    </source>
</evidence>
<dbReference type="GO" id="GO:0005840">
    <property type="term" value="C:ribosome"/>
    <property type="evidence" value="ECO:0007669"/>
    <property type="project" value="UniProtKB-KW"/>
</dbReference>
<dbReference type="PANTHER" id="PTHR28554">
    <property type="entry name" value="39S RIBOSOMAL PROTEIN L45, MITOCHONDRIAL"/>
    <property type="match status" value="1"/>
</dbReference>
<dbReference type="AlphaFoldDB" id="A0A914X2I7"/>
<dbReference type="Pfam" id="PF04280">
    <property type="entry name" value="Tim44"/>
    <property type="match status" value="1"/>
</dbReference>
<dbReference type="InterPro" id="IPR051975">
    <property type="entry name" value="mtLSU_mL45"/>
</dbReference>
<evidence type="ECO:0000256" key="4">
    <source>
        <dbReference type="ARBA" id="ARBA00023128"/>
    </source>
</evidence>
<evidence type="ECO:0000259" key="10">
    <source>
        <dbReference type="SMART" id="SM00978"/>
    </source>
</evidence>
<dbReference type="GO" id="GO:0005739">
    <property type="term" value="C:mitochondrion"/>
    <property type="evidence" value="ECO:0007669"/>
    <property type="project" value="UniProtKB-SubCell"/>
</dbReference>
<evidence type="ECO:0000256" key="9">
    <source>
        <dbReference type="SAM" id="MobiDB-lite"/>
    </source>
</evidence>
<feature type="domain" description="Tim44-like" evidence="10">
    <location>
        <begin position="156"/>
        <end position="305"/>
    </location>
</feature>
<keyword evidence="11" id="KW-1185">Reference proteome</keyword>
<protein>
    <recommendedName>
        <fullName evidence="7">Large ribosomal subunit protein mL45</fullName>
    </recommendedName>
    <alternativeName>
        <fullName evidence="8">39S ribosomal protein L45, mitochondrial</fullName>
    </alternativeName>
</protein>
<comment type="subcellular location">
    <subcellularLocation>
        <location evidence="1">Mitochondrion</location>
    </subcellularLocation>
</comment>
<evidence type="ECO:0000256" key="1">
    <source>
        <dbReference type="ARBA" id="ARBA00004173"/>
    </source>
</evidence>
<organism evidence="11 12">
    <name type="scientific">Plectus sambesii</name>
    <dbReference type="NCBI Taxonomy" id="2011161"/>
    <lineage>
        <taxon>Eukaryota</taxon>
        <taxon>Metazoa</taxon>
        <taxon>Ecdysozoa</taxon>
        <taxon>Nematoda</taxon>
        <taxon>Chromadorea</taxon>
        <taxon>Plectida</taxon>
        <taxon>Plectina</taxon>
        <taxon>Plectoidea</taxon>
        <taxon>Plectidae</taxon>
        <taxon>Plectus</taxon>
    </lineage>
</organism>
<evidence type="ECO:0000313" key="11">
    <source>
        <dbReference type="Proteomes" id="UP000887566"/>
    </source>
</evidence>
<comment type="similarity">
    <text evidence="6">Belongs to the mitochondrion-specific ribosomal protein mL45 family.</text>
</comment>
<dbReference type="InterPro" id="IPR007379">
    <property type="entry name" value="Tim44-like_dom"/>
</dbReference>
<evidence type="ECO:0000256" key="2">
    <source>
        <dbReference type="ARBA" id="ARBA00022946"/>
    </source>
</evidence>